<comment type="subcellular location">
    <subcellularLocation>
        <location evidence="1">Endomembrane system</location>
        <topology evidence="1">Multi-pass membrane protein</topology>
    </subcellularLocation>
</comment>
<evidence type="ECO:0000256" key="5">
    <source>
        <dbReference type="ARBA" id="ARBA00022989"/>
    </source>
</evidence>
<keyword evidence="2" id="KW-0328">Glycosyltransferase</keyword>
<dbReference type="GO" id="GO:0016760">
    <property type="term" value="F:cellulose synthase (UDP-forming) activity"/>
    <property type="evidence" value="ECO:0007669"/>
    <property type="project" value="InterPro"/>
</dbReference>
<dbReference type="Pfam" id="PF03552">
    <property type="entry name" value="Cellulose_synt"/>
    <property type="match status" value="2"/>
</dbReference>
<reference evidence="12" key="1">
    <citation type="journal article" date="2019" name="Nat. Commun.">
        <title>Genome-wide association mapping of date palm fruit traits.</title>
        <authorList>
            <person name="Hazzouri K.M."/>
            <person name="Gros-Balthazard M."/>
            <person name="Flowers J.M."/>
            <person name="Copetti D."/>
            <person name="Lemansour A."/>
            <person name="Lebrun M."/>
            <person name="Masmoudi K."/>
            <person name="Ferrand S."/>
            <person name="Dhar M.I."/>
            <person name="Fresquez Z.A."/>
            <person name="Rosas U."/>
            <person name="Zhang J."/>
            <person name="Talag J."/>
            <person name="Lee S."/>
            <person name="Kudrna D."/>
            <person name="Powell R.F."/>
            <person name="Leitch I.J."/>
            <person name="Krueger R.R."/>
            <person name="Wing R.A."/>
            <person name="Amiri K.M.A."/>
            <person name="Purugganan M.D."/>
        </authorList>
    </citation>
    <scope>NUCLEOTIDE SEQUENCE [LARGE SCALE GENOMIC DNA]</scope>
    <source>
        <strain evidence="12">cv. Khalas</strain>
    </source>
</reference>
<feature type="binding site" evidence="9">
    <location>
        <position position="114"/>
    </location>
    <ligand>
        <name>UDP-alpha-D-glucose</name>
        <dbReference type="ChEBI" id="CHEBI:58885"/>
    </ligand>
</feature>
<evidence type="ECO:0000256" key="2">
    <source>
        <dbReference type="ARBA" id="ARBA00022676"/>
    </source>
</evidence>
<evidence type="ECO:0000256" key="6">
    <source>
        <dbReference type="ARBA" id="ARBA00023136"/>
    </source>
</evidence>
<keyword evidence="7" id="KW-0961">Cell wall biogenesis/degradation</keyword>
<dbReference type="RefSeq" id="XP_008807239.2">
    <property type="nucleotide sequence ID" value="XM_008809017.4"/>
</dbReference>
<protein>
    <submittedName>
        <fullName evidence="13">Cellulose synthase-like protein G3</fullName>
    </submittedName>
</protein>
<feature type="transmembrane region" description="Helical" evidence="11">
    <location>
        <begin position="517"/>
        <end position="536"/>
    </location>
</feature>
<keyword evidence="12" id="KW-1185">Reference proteome</keyword>
<dbReference type="OrthoDB" id="72851at2759"/>
<feature type="active site" evidence="8">
    <location>
        <position position="445"/>
    </location>
</feature>
<reference evidence="13" key="2">
    <citation type="submission" date="2025-08" db="UniProtKB">
        <authorList>
            <consortium name="RefSeq"/>
        </authorList>
    </citation>
    <scope>IDENTIFICATION</scope>
    <source>
        <tissue evidence="13">Young leaves</tissue>
    </source>
</reference>
<dbReference type="GO" id="GO:0071555">
    <property type="term" value="P:cell wall organization"/>
    <property type="evidence" value="ECO:0007669"/>
    <property type="project" value="UniProtKB-KW"/>
</dbReference>
<evidence type="ECO:0000256" key="3">
    <source>
        <dbReference type="ARBA" id="ARBA00022679"/>
    </source>
</evidence>
<dbReference type="PANTHER" id="PTHR13301">
    <property type="entry name" value="X-BOX TRANSCRIPTION FACTOR-RELATED"/>
    <property type="match status" value="1"/>
</dbReference>
<feature type="binding site" evidence="9">
    <location>
        <position position="144"/>
    </location>
    <ligand>
        <name>UDP-alpha-D-glucose</name>
        <dbReference type="ChEBI" id="CHEBI:58885"/>
    </ligand>
</feature>
<dbReference type="InterPro" id="IPR029044">
    <property type="entry name" value="Nucleotide-diphossugar_trans"/>
</dbReference>
<keyword evidence="5 11" id="KW-1133">Transmembrane helix</keyword>
<evidence type="ECO:0000313" key="12">
    <source>
        <dbReference type="Proteomes" id="UP000228380"/>
    </source>
</evidence>
<keyword evidence="6 11" id="KW-0472">Membrane</keyword>
<dbReference type="FunFam" id="3.90.550.10:FF:000135">
    <property type="entry name" value="Cellulose synthase-like protein G3"/>
    <property type="match status" value="1"/>
</dbReference>
<dbReference type="GO" id="GO:0071669">
    <property type="term" value="P:plant-type cell wall organization or biogenesis"/>
    <property type="evidence" value="ECO:0007669"/>
    <property type="project" value="UniProtKB-ARBA"/>
</dbReference>
<feature type="transmembrane region" description="Helical" evidence="11">
    <location>
        <begin position="54"/>
        <end position="73"/>
    </location>
</feature>
<proteinExistence type="predicted"/>
<dbReference type="AlphaFoldDB" id="A0A8B7CVU7"/>
<feature type="binding site" evidence="10">
    <location>
        <position position="279"/>
    </location>
    <ligand>
        <name>Mn(2+)</name>
        <dbReference type="ChEBI" id="CHEBI:29035"/>
    </ligand>
</feature>
<keyword evidence="4 11" id="KW-0812">Transmembrane</keyword>
<feature type="active site" evidence="8">
    <location>
        <position position="144"/>
    </location>
</feature>
<evidence type="ECO:0000256" key="7">
    <source>
        <dbReference type="ARBA" id="ARBA00023316"/>
    </source>
</evidence>
<dbReference type="Gene3D" id="3.90.550.10">
    <property type="entry name" value="Spore Coat Polysaccharide Biosynthesis Protein SpsA, Chain A"/>
    <property type="match status" value="2"/>
</dbReference>
<dbReference type="KEGG" id="pda:103719669"/>
<keyword evidence="3" id="KW-0808">Transferase</keyword>
<feature type="transmembrane region" description="Helical" evidence="11">
    <location>
        <begin position="713"/>
        <end position="732"/>
    </location>
</feature>
<feature type="transmembrane region" description="Helical" evidence="11">
    <location>
        <begin position="640"/>
        <end position="667"/>
    </location>
</feature>
<evidence type="ECO:0000256" key="1">
    <source>
        <dbReference type="ARBA" id="ARBA00004127"/>
    </source>
</evidence>
<dbReference type="GO" id="GO:0012505">
    <property type="term" value="C:endomembrane system"/>
    <property type="evidence" value="ECO:0007669"/>
    <property type="project" value="UniProtKB-SubCell"/>
</dbReference>
<evidence type="ECO:0000256" key="4">
    <source>
        <dbReference type="ARBA" id="ARBA00022692"/>
    </source>
</evidence>
<dbReference type="SUPFAM" id="SSF53448">
    <property type="entry name" value="Nucleotide-diphospho-sugar transferases"/>
    <property type="match status" value="1"/>
</dbReference>
<dbReference type="Proteomes" id="UP000228380">
    <property type="component" value="Chromosome 8"/>
</dbReference>
<dbReference type="GO" id="GO:0016020">
    <property type="term" value="C:membrane"/>
    <property type="evidence" value="ECO:0007669"/>
    <property type="project" value="InterPro"/>
</dbReference>
<dbReference type="InterPro" id="IPR005150">
    <property type="entry name" value="Cellulose_synth"/>
</dbReference>
<feature type="transmembrane region" description="Helical" evidence="11">
    <location>
        <begin position="679"/>
        <end position="701"/>
    </location>
</feature>
<evidence type="ECO:0000256" key="8">
    <source>
        <dbReference type="PIRSR" id="PIRSR605150-1"/>
    </source>
</evidence>
<dbReference type="GO" id="GO:0030244">
    <property type="term" value="P:cellulose biosynthetic process"/>
    <property type="evidence" value="ECO:0007669"/>
    <property type="project" value="InterPro"/>
</dbReference>
<sequence>MTTLSATKPKPSALHTLKVDPLARFNRVHSLLYSLGILALLYRHCTSFLASPSFLSLLLFLADLVLAFMWGLVQPFRWRSVRRREFPERLMDTVGRREDLPALDVFICTADPHKEPPMSVVSTALSVMAFDYPTDRLSVYVSDDGGSEVTLFAFMEAAMFARYWLPFCRENGVQERSPEAYFSSNMCENYDKMKMMYQAMKEKVENALQRGHVAGNDLIAASEELEIFKKWKGFTRRDHPSIIQVLLESSKDADIMGDALPNLIYVSREKNITSPHHFKAGALNALVRVSSIMTNAPVVLTLDCDMYSNDPKSPFRALCYLLDPAMASKLAYVQFPQHFEGLNEGDIYGGEIKRLFRTNARGMDGFGGPNYVGSNCFFSRRALGGIRSSALAPLDSHESKEPRPCGSLRLDSVMKRAHEAAGCDYEVGTKWGSTIGFRYGSLVEDFYTGYRLHCEGWVSVFCDPERPAFSGDAPKNLNDALGQVKRWCIGLLEVAISKHNPLTFGIRKASLPLGLCYGYYAYWGSWCIPSTIYAFLPPLALINQKRLFPEVSDPWFYLYAYLFLAAYSTDLVDFLRAEGTIHRWWNDQRMWMVRGVTSFPFGTTQFVLNHVGISTPGFNVTSKVTEEEQSERYDKGMFDFGGVASPFFVGLGTVAIVNLSSFLMGIARAARIEGVFDEMFVQLFLSGFVVANCLPIYEAMFLRKDAGKMPGNVTLISILVAGFLHLIGYFMFTI</sequence>
<feature type="binding site" evidence="10">
    <location>
        <position position="303"/>
    </location>
    <ligand>
        <name>Mn(2+)</name>
        <dbReference type="ChEBI" id="CHEBI:29035"/>
    </ligand>
</feature>
<feature type="binding site" evidence="9">
    <location>
        <position position="115"/>
    </location>
    <ligand>
        <name>UDP-alpha-D-glucose</name>
        <dbReference type="ChEBI" id="CHEBI:58885"/>
    </ligand>
</feature>
<organism evidence="12 13">
    <name type="scientific">Phoenix dactylifera</name>
    <name type="common">Date palm</name>
    <dbReference type="NCBI Taxonomy" id="42345"/>
    <lineage>
        <taxon>Eukaryota</taxon>
        <taxon>Viridiplantae</taxon>
        <taxon>Streptophyta</taxon>
        <taxon>Embryophyta</taxon>
        <taxon>Tracheophyta</taxon>
        <taxon>Spermatophyta</taxon>
        <taxon>Magnoliopsida</taxon>
        <taxon>Liliopsida</taxon>
        <taxon>Arecaceae</taxon>
        <taxon>Coryphoideae</taxon>
        <taxon>Phoeniceae</taxon>
        <taxon>Phoenix</taxon>
    </lineage>
</organism>
<accession>A0A8B7CVU7</accession>
<name>A0A8B7CVU7_PHODC</name>
<evidence type="ECO:0000256" key="11">
    <source>
        <dbReference type="SAM" id="Phobius"/>
    </source>
</evidence>
<evidence type="ECO:0000256" key="10">
    <source>
        <dbReference type="PIRSR" id="PIRSR605150-3"/>
    </source>
</evidence>
<evidence type="ECO:0000313" key="13">
    <source>
        <dbReference type="RefSeq" id="XP_008807239.2"/>
    </source>
</evidence>
<dbReference type="GeneID" id="103719669"/>
<evidence type="ECO:0000256" key="9">
    <source>
        <dbReference type="PIRSR" id="PIRSR605150-2"/>
    </source>
</evidence>
<feature type="transmembrane region" description="Helical" evidence="11">
    <location>
        <begin position="556"/>
        <end position="575"/>
    </location>
</feature>
<gene>
    <name evidence="13" type="primary">LOC103719669</name>
</gene>